<dbReference type="KEGG" id="gfs:119639236"/>
<keyword evidence="2" id="KW-0677">Repeat</keyword>
<keyword evidence="1" id="KW-0880">Kelch repeat</keyword>
<dbReference type="Gene3D" id="2.120.10.80">
    <property type="entry name" value="Kelch-type beta propeller"/>
    <property type="match status" value="2"/>
</dbReference>
<dbReference type="GO" id="GO:0003779">
    <property type="term" value="F:actin binding"/>
    <property type="evidence" value="ECO:0007669"/>
    <property type="project" value="UniProtKB-KW"/>
</dbReference>
<dbReference type="InterPro" id="IPR000210">
    <property type="entry name" value="BTB/POZ_dom"/>
</dbReference>
<dbReference type="SMART" id="SM00225">
    <property type="entry name" value="BTB"/>
    <property type="match status" value="1"/>
</dbReference>
<evidence type="ECO:0000256" key="1">
    <source>
        <dbReference type="ARBA" id="ARBA00022441"/>
    </source>
</evidence>
<dbReference type="InterPro" id="IPR011333">
    <property type="entry name" value="SKP1/BTB/POZ_sf"/>
</dbReference>
<dbReference type="PANTHER" id="PTHR24412">
    <property type="entry name" value="KELCH PROTEIN"/>
    <property type="match status" value="1"/>
</dbReference>
<dbReference type="InterPro" id="IPR015915">
    <property type="entry name" value="Kelch-typ_b-propeller"/>
</dbReference>
<organism evidence="5 6">
    <name type="scientific">Glossina fuscipes</name>
    <dbReference type="NCBI Taxonomy" id="7396"/>
    <lineage>
        <taxon>Eukaryota</taxon>
        <taxon>Metazoa</taxon>
        <taxon>Ecdysozoa</taxon>
        <taxon>Arthropoda</taxon>
        <taxon>Hexapoda</taxon>
        <taxon>Insecta</taxon>
        <taxon>Pterygota</taxon>
        <taxon>Neoptera</taxon>
        <taxon>Endopterygota</taxon>
        <taxon>Diptera</taxon>
        <taxon>Brachycera</taxon>
        <taxon>Muscomorpha</taxon>
        <taxon>Hippoboscoidea</taxon>
        <taxon>Glossinidae</taxon>
        <taxon>Glossina</taxon>
    </lineage>
</organism>
<dbReference type="Pfam" id="PF00651">
    <property type="entry name" value="BTB"/>
    <property type="match status" value="1"/>
</dbReference>
<dbReference type="AlphaFoldDB" id="A0A9C5Z9I3"/>
<gene>
    <name evidence="6" type="primary">LOC119639236</name>
</gene>
<evidence type="ECO:0000259" key="4">
    <source>
        <dbReference type="PROSITE" id="PS50097"/>
    </source>
</evidence>
<evidence type="ECO:0000313" key="6">
    <source>
        <dbReference type="RefSeq" id="XP_037892447.1"/>
    </source>
</evidence>
<dbReference type="Gene3D" id="1.25.40.420">
    <property type="match status" value="1"/>
</dbReference>
<dbReference type="Proteomes" id="UP000092443">
    <property type="component" value="Unplaced"/>
</dbReference>
<evidence type="ECO:0000256" key="3">
    <source>
        <dbReference type="ARBA" id="ARBA00023203"/>
    </source>
</evidence>
<dbReference type="SUPFAM" id="SSF117281">
    <property type="entry name" value="Kelch motif"/>
    <property type="match status" value="1"/>
</dbReference>
<keyword evidence="5" id="KW-1185">Reference proteome</keyword>
<evidence type="ECO:0000256" key="2">
    <source>
        <dbReference type="ARBA" id="ARBA00022737"/>
    </source>
</evidence>
<dbReference type="SMART" id="SM00612">
    <property type="entry name" value="Kelch"/>
    <property type="match status" value="3"/>
</dbReference>
<name>A0A9C5Z9I3_9MUSC</name>
<dbReference type="InterPro" id="IPR006652">
    <property type="entry name" value="Kelch_1"/>
</dbReference>
<dbReference type="InterPro" id="IPR011705">
    <property type="entry name" value="BACK"/>
</dbReference>
<keyword evidence="3" id="KW-0009">Actin-binding</keyword>
<dbReference type="GeneID" id="119639236"/>
<dbReference type="RefSeq" id="XP_037892447.1">
    <property type="nucleotide sequence ID" value="XM_038036519.1"/>
</dbReference>
<evidence type="ECO:0000313" key="5">
    <source>
        <dbReference type="Proteomes" id="UP000092443"/>
    </source>
</evidence>
<dbReference type="Pfam" id="PF07707">
    <property type="entry name" value="BACK"/>
    <property type="match status" value="1"/>
</dbReference>
<proteinExistence type="predicted"/>
<sequence>MAAKSTDIVVPVVEENCKMNDYNNTFMGALSKLRDEKEYCDFLLQVGGETIHVHRAALAISSPYFKALLKSNMKENQLGSVTFEDKDVNAVKAIIGFIYSGQITLTEENVQAIYLTSDYFQMEWLKKRCVEFLKRHLRGANCIQIRSFADKLSFKELYDCSHKYILNNFDMLIDNKELLLLSFEEILGLIKDDQLSVKLEENAYIAAINWIKYNVEDRKAHLTELMSHIRLRFVRTRFLTKYIMKESLLERNLQCKDFIIEALSYQAMLKDCLSENSQSEEIRGVCKMAGENLNTAEYYNPFTKRWSCIANMNYARKNFGICAYKDCIYVMGGCGTSLSTEIFNPSTDRWYAQTTDNTINYNFCNRIALIENSIYTLGYKFDGIITCTRFDPRDGRFYKLYNVGGENMETFEVFSSDHSLYCIQNNYFVRLDVRINKWERMPLMPRERSNFSAIMLEDNIYVFGGMTIKSNHDDSALGNPFFKRGRTYSQQLTKPLIILLTVEPAKHLRNYNYKNVSKEEKGKSRNSRICTILILNGVDICFFDGHIHLCGGVKQILRKYIIYALASNNFSIIACISCSTKP</sequence>
<dbReference type="PROSITE" id="PS50097">
    <property type="entry name" value="BTB"/>
    <property type="match status" value="1"/>
</dbReference>
<dbReference type="SMART" id="SM00875">
    <property type="entry name" value="BACK"/>
    <property type="match status" value="1"/>
</dbReference>
<dbReference type="SUPFAM" id="SSF54695">
    <property type="entry name" value="POZ domain"/>
    <property type="match status" value="1"/>
</dbReference>
<reference evidence="6" key="1">
    <citation type="submission" date="2025-08" db="UniProtKB">
        <authorList>
            <consortium name="RefSeq"/>
        </authorList>
    </citation>
    <scope>IDENTIFICATION</scope>
    <source>
        <tissue evidence="6">Whole body pupa</tissue>
    </source>
</reference>
<accession>A0A9C5Z9I3</accession>
<dbReference type="PANTHER" id="PTHR24412:SF489">
    <property type="entry name" value="RING FINGER DOMAIN AND KELCH REPEAT-CONTAINING PROTEIN DDB_G0271372"/>
    <property type="match status" value="1"/>
</dbReference>
<feature type="domain" description="BTB" evidence="4">
    <location>
        <begin position="40"/>
        <end position="107"/>
    </location>
</feature>
<dbReference type="Gene3D" id="3.30.710.10">
    <property type="entry name" value="Potassium Channel Kv1.1, Chain A"/>
    <property type="match status" value="1"/>
</dbReference>
<dbReference type="FunFam" id="1.25.40.420:FF:000001">
    <property type="entry name" value="Kelch-like family member 12"/>
    <property type="match status" value="1"/>
</dbReference>
<dbReference type="Pfam" id="PF01344">
    <property type="entry name" value="Kelch_1"/>
    <property type="match status" value="1"/>
</dbReference>
<protein>
    <submittedName>
        <fullName evidence="6">Kelch-like protein diablo</fullName>
    </submittedName>
</protein>